<dbReference type="Gene3D" id="1.10.510.10">
    <property type="entry name" value="Transferase(Phosphotransferase) domain 1"/>
    <property type="match status" value="2"/>
</dbReference>
<dbReference type="InterPro" id="IPR036537">
    <property type="entry name" value="Adaptor_Cbl_N_dom_sf"/>
</dbReference>
<reference evidence="4 5" key="1">
    <citation type="journal article" date="2019" name="Environ. Microbiol.">
        <title>At the nexus of three kingdoms: the genome of the mycorrhizal fungus Gigaspora margarita provides insights into plant, endobacterial and fungal interactions.</title>
        <authorList>
            <person name="Venice F."/>
            <person name="Ghignone S."/>
            <person name="Salvioli di Fossalunga A."/>
            <person name="Amselem J."/>
            <person name="Novero M."/>
            <person name="Xianan X."/>
            <person name="Sedzielewska Toro K."/>
            <person name="Morin E."/>
            <person name="Lipzen A."/>
            <person name="Grigoriev I.V."/>
            <person name="Henrissat B."/>
            <person name="Martin F.M."/>
            <person name="Bonfante P."/>
        </authorList>
    </citation>
    <scope>NUCLEOTIDE SEQUENCE [LARGE SCALE GENOMIC DNA]</scope>
    <source>
        <strain evidence="4 5">BEG34</strain>
    </source>
</reference>
<dbReference type="Gene3D" id="1.20.930.20">
    <property type="entry name" value="Adaptor protein Cbl, N-terminal domain"/>
    <property type="match status" value="1"/>
</dbReference>
<dbReference type="Proteomes" id="UP000439903">
    <property type="component" value="Unassembled WGS sequence"/>
</dbReference>
<evidence type="ECO:0000256" key="2">
    <source>
        <dbReference type="ARBA" id="ARBA00022840"/>
    </source>
</evidence>
<dbReference type="EMBL" id="WTPW01000181">
    <property type="protein sequence ID" value="KAF0538408.1"/>
    <property type="molecule type" value="Genomic_DNA"/>
</dbReference>
<sequence>MESFSSKNSKANKMRYSGTGKKVKPHLFKKSSFDCDIEYSELKKLNRLAVGGFGIVYLVQWNKGKENEQIAAAKFIKYDETQQFERDFGREVNSLRHSKDCKEHIVQFFGLSQDCDTNEYILVMQYANNGNLRDYLKNDKNMLQLSDKIVLNKSILKGLQFLHSKNIIHRDLHSKNVLIHNGNALLADFGLSKSLLETNDGHTSEVRGVQVYVDPLLLDKTFNPRFTHTELSDIYSFGVLMWEIYTRRQPFDGRNDKNLTLELCFGMRERRIEGMPLSYCSIYEKCWDKDPAFRPKFTQVLNDLENLRPIPKYHEDIDNLLTETTYYYNNTSMQTDEITIESFGKKHINIPEIFIQNEDGTLQIINSIPTTNLERPISLNTFLLQPFKEAHQLFEDTRKSCENVQINKKICKLLLKRINLAEYNVNQTQTNNHVIFTISEYYKLFQKFLQNIKDIKIFIENISHIRGLKQYVQRTHSGISLEKLENKFIELLNKFNECTSSLEFRTMKLEIENIHNEIEETTEFIQAIQHNFKADMFKNIEEITIRLTKQSSFTDELFNKLVKSVNEIKCDKHAICKHYDLQEKQMIYAQAVILKNLGDSTNIIKFYGIVKNESSLYLVIEWAGSLKEYIRNKNNEFNLQKKLQFALDICNGLVFLKAVNILHRDIRSESIIITSNHQAKISNFDNSQLTSDASYLGINRNNIEYLAPEILERENHYSSYDFRCEVYSFGILLWELSNAETPYENYNNEHELGTLKDMILRDKNYNLSNSINSCMAQEYKDIVIQALDFEPINRPTICEMFKVLYSLANNDRQKNSHNDYLRISSNIFSQSISFFEFSSIEDAINETKKLGGDKLRAWKYFDTHSNLDVPLACYWKGYFLYNNILGEPESKSNERIKEAAQLFKVASEANIGDAQYKYAECLWKGEGVNKDQRLAVEIFRKAADNDNVNAKYCLGKIYYEGLSGIEDKEEGAYYLKLAAYENYEAREYCIKCNIDLNDF</sequence>
<dbReference type="AlphaFoldDB" id="A0A8H4AVZ9"/>
<feature type="domain" description="Protein kinase" evidence="3">
    <location>
        <begin position="42"/>
        <end position="317"/>
    </location>
</feature>
<dbReference type="GO" id="GO:0004672">
    <property type="term" value="F:protein kinase activity"/>
    <property type="evidence" value="ECO:0007669"/>
    <property type="project" value="InterPro"/>
</dbReference>
<dbReference type="PANTHER" id="PTHR24418">
    <property type="entry name" value="TYROSINE-PROTEIN KINASE"/>
    <property type="match status" value="1"/>
</dbReference>
<protein>
    <submittedName>
        <fullName evidence="4">Kinase-like protein</fullName>
    </submittedName>
</protein>
<name>A0A8H4AVZ9_GIGMA</name>
<dbReference type="SMART" id="SM00671">
    <property type="entry name" value="SEL1"/>
    <property type="match status" value="2"/>
</dbReference>
<keyword evidence="2" id="KW-0067">ATP-binding</keyword>
<dbReference type="SUPFAM" id="SSF56112">
    <property type="entry name" value="Protein kinase-like (PK-like)"/>
    <property type="match status" value="2"/>
</dbReference>
<dbReference type="PRINTS" id="PR00109">
    <property type="entry name" value="TYRKINASE"/>
</dbReference>
<dbReference type="InterPro" id="IPR050198">
    <property type="entry name" value="Non-receptor_tyrosine_kinases"/>
</dbReference>
<keyword evidence="5" id="KW-1185">Reference proteome</keyword>
<evidence type="ECO:0000259" key="3">
    <source>
        <dbReference type="PROSITE" id="PS50011"/>
    </source>
</evidence>
<dbReference type="InterPro" id="IPR011009">
    <property type="entry name" value="Kinase-like_dom_sf"/>
</dbReference>
<keyword evidence="4" id="KW-0418">Kinase</keyword>
<dbReference type="PROSITE" id="PS50011">
    <property type="entry name" value="PROTEIN_KINASE_DOM"/>
    <property type="match status" value="2"/>
</dbReference>
<proteinExistence type="predicted"/>
<dbReference type="InterPro" id="IPR059179">
    <property type="entry name" value="MLKL-like_MCAfunc"/>
</dbReference>
<dbReference type="CDD" id="cd21037">
    <property type="entry name" value="MLKL_NTD"/>
    <property type="match status" value="1"/>
</dbReference>
<keyword evidence="4" id="KW-0808">Transferase</keyword>
<dbReference type="Gene3D" id="1.25.40.10">
    <property type="entry name" value="Tetratricopeptide repeat domain"/>
    <property type="match status" value="1"/>
</dbReference>
<dbReference type="OrthoDB" id="2426526at2759"/>
<dbReference type="InterPro" id="IPR001245">
    <property type="entry name" value="Ser-Thr/Tyr_kinase_cat_dom"/>
</dbReference>
<dbReference type="InterPro" id="IPR006597">
    <property type="entry name" value="Sel1-like"/>
</dbReference>
<comment type="caution">
    <text evidence="4">The sequence shown here is derived from an EMBL/GenBank/DDBJ whole genome shotgun (WGS) entry which is preliminary data.</text>
</comment>
<dbReference type="GO" id="GO:0007166">
    <property type="term" value="P:cell surface receptor signaling pathway"/>
    <property type="evidence" value="ECO:0007669"/>
    <property type="project" value="InterPro"/>
</dbReference>
<gene>
    <name evidence="4" type="ORF">F8M41_007815</name>
</gene>
<dbReference type="SUPFAM" id="SSF81901">
    <property type="entry name" value="HCP-like"/>
    <property type="match status" value="1"/>
</dbReference>
<evidence type="ECO:0000313" key="5">
    <source>
        <dbReference type="Proteomes" id="UP000439903"/>
    </source>
</evidence>
<organism evidence="4 5">
    <name type="scientific">Gigaspora margarita</name>
    <dbReference type="NCBI Taxonomy" id="4874"/>
    <lineage>
        <taxon>Eukaryota</taxon>
        <taxon>Fungi</taxon>
        <taxon>Fungi incertae sedis</taxon>
        <taxon>Mucoromycota</taxon>
        <taxon>Glomeromycotina</taxon>
        <taxon>Glomeromycetes</taxon>
        <taxon>Diversisporales</taxon>
        <taxon>Gigasporaceae</taxon>
        <taxon>Gigaspora</taxon>
    </lineage>
</organism>
<accession>A0A8H4AVZ9</accession>
<dbReference type="InterPro" id="IPR000719">
    <property type="entry name" value="Prot_kinase_dom"/>
</dbReference>
<feature type="domain" description="Protein kinase" evidence="3">
    <location>
        <begin position="489"/>
        <end position="808"/>
    </location>
</feature>
<dbReference type="Pfam" id="PF07714">
    <property type="entry name" value="PK_Tyr_Ser-Thr"/>
    <property type="match status" value="2"/>
</dbReference>
<keyword evidence="1" id="KW-0547">Nucleotide-binding</keyword>
<dbReference type="GO" id="GO:0005524">
    <property type="term" value="F:ATP binding"/>
    <property type="evidence" value="ECO:0007669"/>
    <property type="project" value="UniProtKB-KW"/>
</dbReference>
<evidence type="ECO:0000313" key="4">
    <source>
        <dbReference type="EMBL" id="KAF0538408.1"/>
    </source>
</evidence>
<dbReference type="InterPro" id="IPR011990">
    <property type="entry name" value="TPR-like_helical_dom_sf"/>
</dbReference>
<dbReference type="Pfam" id="PF08238">
    <property type="entry name" value="Sel1"/>
    <property type="match status" value="2"/>
</dbReference>
<evidence type="ECO:0000256" key="1">
    <source>
        <dbReference type="ARBA" id="ARBA00022741"/>
    </source>
</evidence>